<keyword evidence="3" id="KW-1185">Reference proteome</keyword>
<feature type="domain" description="HTH cro/C1-type" evidence="1">
    <location>
        <begin position="8"/>
        <end position="61"/>
    </location>
</feature>
<dbReference type="RefSeq" id="WP_187529110.1">
    <property type="nucleotide sequence ID" value="NZ_CP060724.1"/>
</dbReference>
<dbReference type="EMBL" id="CP060724">
    <property type="protein sequence ID" value="QNN75276.1"/>
    <property type="molecule type" value="Genomic_DNA"/>
</dbReference>
<dbReference type="Gene3D" id="1.25.40.10">
    <property type="entry name" value="Tetratricopeptide repeat domain"/>
    <property type="match status" value="1"/>
</dbReference>
<dbReference type="Pfam" id="PF01381">
    <property type="entry name" value="HTH_3"/>
    <property type="match status" value="1"/>
</dbReference>
<dbReference type="CDD" id="cd00093">
    <property type="entry name" value="HTH_XRE"/>
    <property type="match status" value="1"/>
</dbReference>
<name>A0A7G9T5A1_9LACO</name>
<dbReference type="InterPro" id="IPR001387">
    <property type="entry name" value="Cro/C1-type_HTH"/>
</dbReference>
<dbReference type="AlphaFoldDB" id="A0A7G9T5A1"/>
<dbReference type="SMART" id="SM00530">
    <property type="entry name" value="HTH_XRE"/>
    <property type="match status" value="1"/>
</dbReference>
<dbReference type="SUPFAM" id="SSF47413">
    <property type="entry name" value="lambda repressor-like DNA-binding domains"/>
    <property type="match status" value="1"/>
</dbReference>
<organism evidence="2 3">
    <name type="scientific">Weissella diestrammenae</name>
    <dbReference type="NCBI Taxonomy" id="1162633"/>
    <lineage>
        <taxon>Bacteria</taxon>
        <taxon>Bacillati</taxon>
        <taxon>Bacillota</taxon>
        <taxon>Bacilli</taxon>
        <taxon>Lactobacillales</taxon>
        <taxon>Lactobacillaceae</taxon>
        <taxon>Weissella</taxon>
    </lineage>
</organism>
<evidence type="ECO:0000313" key="3">
    <source>
        <dbReference type="Proteomes" id="UP000515800"/>
    </source>
</evidence>
<evidence type="ECO:0000259" key="1">
    <source>
        <dbReference type="PROSITE" id="PS50943"/>
    </source>
</evidence>
<dbReference type="PANTHER" id="PTHR37038:SF12">
    <property type="entry name" value="TRANSCRIPTIONAL REGULATOR"/>
    <property type="match status" value="1"/>
</dbReference>
<protein>
    <submittedName>
        <fullName evidence="2">Helix-turn-helix domain-containing protein</fullName>
    </submittedName>
</protein>
<gene>
    <name evidence="2" type="ORF">H9L19_07920</name>
</gene>
<dbReference type="PROSITE" id="PS50943">
    <property type="entry name" value="HTH_CROC1"/>
    <property type="match status" value="1"/>
</dbReference>
<dbReference type="InterPro" id="IPR053163">
    <property type="entry name" value="HTH-type_regulator_Rgg"/>
</dbReference>
<dbReference type="Pfam" id="PF21259">
    <property type="entry name" value="Rgg_C"/>
    <property type="match status" value="1"/>
</dbReference>
<dbReference type="Proteomes" id="UP000515800">
    <property type="component" value="Chromosome"/>
</dbReference>
<dbReference type="InterPro" id="IPR010982">
    <property type="entry name" value="Lambda_DNA-bd_dom_sf"/>
</dbReference>
<evidence type="ECO:0000313" key="2">
    <source>
        <dbReference type="EMBL" id="QNN75276.1"/>
    </source>
</evidence>
<dbReference type="InterPro" id="IPR010057">
    <property type="entry name" value="Transcription_activator_Rgg_C"/>
</dbReference>
<dbReference type="KEGG" id="wdi:H9L19_07920"/>
<dbReference type="InterPro" id="IPR011990">
    <property type="entry name" value="TPR-like_helical_dom_sf"/>
</dbReference>
<dbReference type="PANTHER" id="PTHR37038">
    <property type="entry name" value="TRANSCRIPTIONAL REGULATOR-RELATED"/>
    <property type="match status" value="1"/>
</dbReference>
<sequence length="290" mass="33416">MNRYGKTIRSIRIGKGLSQKDLYTGIISKSYAIGFEQGKHNITINLFEKIIQRLNMNLDEFFFLYRDTNSSLETDLWYEHEKFGRSYDIKQLSHLLAVLQTQQTPIGLVRSALVKARIKIINATLSDSKLIQPARIINPDDLLLIQSFLFTAQTWTLEEIKILANTLSLFEPVLQDQFFSQAQKSFTLYQSYDRGRSVFSSLFIHMIVELIKRNELTRAESYLNQLSDLIDYYEGAVYKILVVYLRGILQIKSGQKTAGHKKARRAVDLLASLDYSDLSAFYGAMLDRIV</sequence>
<dbReference type="NCBIfam" id="TIGR01716">
    <property type="entry name" value="RGG_Cterm"/>
    <property type="match status" value="1"/>
</dbReference>
<dbReference type="GO" id="GO:0003677">
    <property type="term" value="F:DNA binding"/>
    <property type="evidence" value="ECO:0007669"/>
    <property type="project" value="InterPro"/>
</dbReference>
<accession>A0A7G9T5A1</accession>
<reference evidence="2 3" key="1">
    <citation type="submission" date="2020-08" db="EMBL/GenBank/DDBJ databases">
        <title>Genome sequence of Weissella diestrammenae KACC 16890T.</title>
        <authorList>
            <person name="Hyun D.-W."/>
            <person name="Bae J.-W."/>
        </authorList>
    </citation>
    <scope>NUCLEOTIDE SEQUENCE [LARGE SCALE GENOMIC DNA]</scope>
    <source>
        <strain evidence="2 3">KACC 16890</strain>
    </source>
</reference>
<proteinExistence type="predicted"/>